<organism evidence="1 2">
    <name type="scientific">Candidatus Marithioploca araucensis</name>
    <dbReference type="NCBI Taxonomy" id="70273"/>
    <lineage>
        <taxon>Bacteria</taxon>
        <taxon>Pseudomonadati</taxon>
        <taxon>Pseudomonadota</taxon>
        <taxon>Gammaproteobacteria</taxon>
        <taxon>Thiotrichales</taxon>
        <taxon>Thiotrichaceae</taxon>
        <taxon>Candidatus Marithioploca</taxon>
    </lineage>
</organism>
<name>A0ABT7VSK7_9GAMM</name>
<evidence type="ECO:0000313" key="2">
    <source>
        <dbReference type="Proteomes" id="UP001171945"/>
    </source>
</evidence>
<accession>A0ABT7VSK7</accession>
<comment type="caution">
    <text evidence="1">The sequence shown here is derived from an EMBL/GenBank/DDBJ whole genome shotgun (WGS) entry which is preliminary data.</text>
</comment>
<gene>
    <name evidence="1" type="ORF">QUF54_01960</name>
</gene>
<proteinExistence type="predicted"/>
<reference evidence="1" key="1">
    <citation type="submission" date="2023-06" db="EMBL/GenBank/DDBJ databases">
        <title>Uncultivated large filamentous bacteria from sulfidic sediments reveal new species and different genomic features in energy metabolism and defense.</title>
        <authorList>
            <person name="Fonseca A."/>
        </authorList>
    </citation>
    <scope>NUCLEOTIDE SEQUENCE</scope>
    <source>
        <strain evidence="1">HSG4</strain>
    </source>
</reference>
<keyword evidence="2" id="KW-1185">Reference proteome</keyword>
<dbReference type="Proteomes" id="UP001171945">
    <property type="component" value="Unassembled WGS sequence"/>
</dbReference>
<dbReference type="EMBL" id="JAUCGM010000056">
    <property type="protein sequence ID" value="MDM8562096.1"/>
    <property type="molecule type" value="Genomic_DNA"/>
</dbReference>
<evidence type="ECO:0000313" key="1">
    <source>
        <dbReference type="EMBL" id="MDM8562096.1"/>
    </source>
</evidence>
<sequence length="75" mass="8732">MGTDSGRASVLWVTRRWRVANAFPRQRVGTRKLLSLEINFKPCRVGNVFLLPTTFLMRKVGKKRTLHTLHDYMTT</sequence>
<protein>
    <submittedName>
        <fullName evidence="1">Uncharacterized protein</fullName>
    </submittedName>
</protein>